<organism evidence="3 4">
    <name type="scientific">Rhodococcoides corynebacterioides</name>
    <dbReference type="NCBI Taxonomy" id="53972"/>
    <lineage>
        <taxon>Bacteria</taxon>
        <taxon>Bacillati</taxon>
        <taxon>Actinomycetota</taxon>
        <taxon>Actinomycetes</taxon>
        <taxon>Mycobacteriales</taxon>
        <taxon>Nocardiaceae</taxon>
        <taxon>Rhodococcoides</taxon>
    </lineage>
</organism>
<keyword evidence="4" id="KW-1185">Reference proteome</keyword>
<dbReference type="InterPro" id="IPR036188">
    <property type="entry name" value="FAD/NAD-bd_sf"/>
</dbReference>
<accession>A0ABS2KZY1</accession>
<dbReference type="SUPFAM" id="SSF54427">
    <property type="entry name" value="NTF2-like"/>
    <property type="match status" value="1"/>
</dbReference>
<reference evidence="3 4" key="1">
    <citation type="submission" date="2021-01" db="EMBL/GenBank/DDBJ databases">
        <title>Genomics of switchgrass bacterial isolates.</title>
        <authorList>
            <person name="Shade A."/>
        </authorList>
    </citation>
    <scope>NUCLEOTIDE SEQUENCE [LARGE SCALE GENOMIC DNA]</scope>
    <source>
        <strain evidence="3 4">PvP111</strain>
    </source>
</reference>
<feature type="region of interest" description="Disordered" evidence="2">
    <location>
        <begin position="139"/>
        <end position="159"/>
    </location>
</feature>
<dbReference type="InterPro" id="IPR032710">
    <property type="entry name" value="NTF2-like_dom_sf"/>
</dbReference>
<dbReference type="Pfam" id="PF13738">
    <property type="entry name" value="Pyr_redox_3"/>
    <property type="match status" value="1"/>
</dbReference>
<dbReference type="InterPro" id="IPR050982">
    <property type="entry name" value="Auxin_biosynth/cation_transpt"/>
</dbReference>
<dbReference type="RefSeq" id="WP_307806098.1">
    <property type="nucleotide sequence ID" value="NZ_JAFBBK010000001.1"/>
</dbReference>
<dbReference type="PRINTS" id="PR00411">
    <property type="entry name" value="PNDRDTASEI"/>
</dbReference>
<dbReference type="Proteomes" id="UP000703038">
    <property type="component" value="Unassembled WGS sequence"/>
</dbReference>
<dbReference type="SUPFAM" id="SSF51905">
    <property type="entry name" value="FAD/NAD(P)-binding domain"/>
    <property type="match status" value="1"/>
</dbReference>
<dbReference type="PANTHER" id="PTHR43539:SF68">
    <property type="entry name" value="FLAVIN-BINDING MONOOXYGENASE-LIKE PROTEIN (AFU_ORTHOLOGUE AFUA_4G09220)"/>
    <property type="match status" value="1"/>
</dbReference>
<comment type="caution">
    <text evidence="3">The sequence shown here is derived from an EMBL/GenBank/DDBJ whole genome shotgun (WGS) entry which is preliminary data.</text>
</comment>
<dbReference type="PANTHER" id="PTHR43539">
    <property type="entry name" value="FLAVIN-BINDING MONOOXYGENASE-LIKE PROTEIN (AFU_ORTHOLOGUE AFUA_4G09220)"/>
    <property type="match status" value="1"/>
</dbReference>
<sequence>MSDPTSLSGAELDAVTARWVSGFELALSRADDGAVRSLFHDDAWWRDLLGFTWDLRTAHGLKQLDSAVSERAGQSGLSMAMIGNASLVDAGTEPWIQAMFTFTTDLAHGRGVLRLVRRDDVWKAWTVMTAMDGLVGHEELTGANRPHGGAHGTDRSQRNWAESRKLKREFTASEPAVVIVGAGHGGLGLAARLGCLGIDTLVIDRNPRIGDSWRNRYDSLVLHDPVWYDHLPYLPFPSSWPVYSPKDKLADWLESYAATMELNVWTGTELRASDYDADSGQWSVTLERADGTTRVVHPSHLVLATGVSGTEPNIPEIAGADTYAGMLCHSHGFPHGEDFSGRKAVVVGSCNSGHDIAQELYERGADVTMLQRSPTYVVSVASAAVPMTGLYDESGPPTDVADLLGASFPFTAAPEMHRATTAAMAELDSDMIAALEASGFLVSSGIDGTGAMGLFLHKGGGYYINVGTSELIAAGEIKIKAGTEIDTFTEAGLELSDGSALDADVVVLATGYRGMLDTARRLLGPDVADRCGPVWGLDDEGELRGVWRQSGHDGLWFMGGNLAMARFYGKFLALQIKAVEEGLVGDASRARPAL</sequence>
<evidence type="ECO:0000256" key="2">
    <source>
        <dbReference type="SAM" id="MobiDB-lite"/>
    </source>
</evidence>
<gene>
    <name evidence="3" type="ORF">JOE42_004202</name>
</gene>
<name>A0ABS2KZY1_9NOCA</name>
<evidence type="ECO:0000256" key="1">
    <source>
        <dbReference type="ARBA" id="ARBA00023002"/>
    </source>
</evidence>
<protein>
    <submittedName>
        <fullName evidence="3">Flavoprotein involved in K+ transport</fullName>
    </submittedName>
</protein>
<dbReference type="Gene3D" id="3.50.50.60">
    <property type="entry name" value="FAD/NAD(P)-binding domain"/>
    <property type="match status" value="2"/>
</dbReference>
<keyword evidence="1" id="KW-0560">Oxidoreductase</keyword>
<evidence type="ECO:0000313" key="3">
    <source>
        <dbReference type="EMBL" id="MBM7417469.1"/>
    </source>
</evidence>
<dbReference type="EMBL" id="JAFBBK010000001">
    <property type="protein sequence ID" value="MBM7417469.1"/>
    <property type="molecule type" value="Genomic_DNA"/>
</dbReference>
<proteinExistence type="predicted"/>
<evidence type="ECO:0000313" key="4">
    <source>
        <dbReference type="Proteomes" id="UP000703038"/>
    </source>
</evidence>